<name>K0SP81_THAOC</name>
<dbReference type="eggNOG" id="ENOG502T8G7">
    <property type="taxonomic scope" value="Eukaryota"/>
</dbReference>
<reference evidence="3 4" key="1">
    <citation type="journal article" date="2012" name="Genome Biol.">
        <title>Genome and low-iron response of an oceanic diatom adapted to chronic iron limitation.</title>
        <authorList>
            <person name="Lommer M."/>
            <person name="Specht M."/>
            <person name="Roy A.S."/>
            <person name="Kraemer L."/>
            <person name="Andreson R."/>
            <person name="Gutowska M.A."/>
            <person name="Wolf J."/>
            <person name="Bergner S.V."/>
            <person name="Schilhabel M.B."/>
            <person name="Klostermeier U.C."/>
            <person name="Beiko R.G."/>
            <person name="Rosenstiel P."/>
            <person name="Hippler M."/>
            <person name="Laroche J."/>
        </authorList>
    </citation>
    <scope>NUCLEOTIDE SEQUENCE [LARGE SCALE GENOMIC DNA]</scope>
    <source>
        <strain evidence="3 4">CCMP1005</strain>
    </source>
</reference>
<organism evidence="3 4">
    <name type="scientific">Thalassiosira oceanica</name>
    <name type="common">Marine diatom</name>
    <dbReference type="NCBI Taxonomy" id="159749"/>
    <lineage>
        <taxon>Eukaryota</taxon>
        <taxon>Sar</taxon>
        <taxon>Stramenopiles</taxon>
        <taxon>Ochrophyta</taxon>
        <taxon>Bacillariophyta</taxon>
        <taxon>Coscinodiscophyceae</taxon>
        <taxon>Thalassiosirophycidae</taxon>
        <taxon>Thalassiosirales</taxon>
        <taxon>Thalassiosiraceae</taxon>
        <taxon>Thalassiosira</taxon>
    </lineage>
</organism>
<evidence type="ECO:0000313" key="3">
    <source>
        <dbReference type="EMBL" id="EJK67150.1"/>
    </source>
</evidence>
<gene>
    <name evidence="3" type="ORF">THAOC_11854</name>
</gene>
<comment type="caution">
    <text evidence="3">The sequence shown here is derived from an EMBL/GenBank/DDBJ whole genome shotgun (WGS) entry which is preliminary data.</text>
</comment>
<keyword evidence="1" id="KW-0175">Coiled coil</keyword>
<dbReference type="Proteomes" id="UP000266841">
    <property type="component" value="Unassembled WGS sequence"/>
</dbReference>
<feature type="compositionally biased region" description="Pro residues" evidence="2">
    <location>
        <begin position="10"/>
        <end position="22"/>
    </location>
</feature>
<feature type="coiled-coil region" evidence="1">
    <location>
        <begin position="300"/>
        <end position="327"/>
    </location>
</feature>
<protein>
    <submittedName>
        <fullName evidence="3">Uncharacterized protein</fullName>
    </submittedName>
</protein>
<evidence type="ECO:0000256" key="2">
    <source>
        <dbReference type="SAM" id="MobiDB-lite"/>
    </source>
</evidence>
<evidence type="ECO:0000313" key="4">
    <source>
        <dbReference type="Proteomes" id="UP000266841"/>
    </source>
</evidence>
<dbReference type="Gene3D" id="3.40.50.300">
    <property type="entry name" value="P-loop containing nucleotide triphosphate hydrolases"/>
    <property type="match status" value="1"/>
</dbReference>
<sequence>MIRIVRGSSAPPPPPPLTPPPSPQYLCKIGVVGDSQSGKTAMMQKFVCRAPINIHAQDEERNQGPLDCDDTNTNGSSLQARSNVSVETNPTLAEYSKKDVTIFSQEHQASRCLRMQVWDMNLHYHVNVMGGQDVSTTASIPSNASWSTNHPTADVSTLLPLINKVDSVIVCCRCPHPPSSPSLSSNASITSLASGNASSAEWPGLATIEESVEQWVRFLRDREHSPKRKQTLHVALTCADLVIGGYSPREWIQLSAKMQCLCELFNLTSWRICTCISIDGVFGEEAFCQYSDPSSLSYSMQVHQRLVEQQSQLLEDAEAAVERMFVEIMNEVIVS</sequence>
<dbReference type="OMA" id="QVWDMNL"/>
<accession>K0SP81</accession>
<feature type="region of interest" description="Disordered" evidence="2">
    <location>
        <begin position="1"/>
        <end position="22"/>
    </location>
</feature>
<dbReference type="OrthoDB" id="10621900at2759"/>
<keyword evidence="4" id="KW-1185">Reference proteome</keyword>
<dbReference type="AlphaFoldDB" id="K0SP81"/>
<proteinExistence type="predicted"/>
<dbReference type="InterPro" id="IPR027417">
    <property type="entry name" value="P-loop_NTPase"/>
</dbReference>
<dbReference type="EMBL" id="AGNL01013611">
    <property type="protein sequence ID" value="EJK67150.1"/>
    <property type="molecule type" value="Genomic_DNA"/>
</dbReference>
<evidence type="ECO:0000256" key="1">
    <source>
        <dbReference type="SAM" id="Coils"/>
    </source>
</evidence>